<evidence type="ECO:0000313" key="3">
    <source>
        <dbReference type="Proteomes" id="UP001218218"/>
    </source>
</evidence>
<dbReference type="EMBL" id="JARIHO010000094">
    <property type="protein sequence ID" value="KAJ7306200.1"/>
    <property type="molecule type" value="Genomic_DNA"/>
</dbReference>
<evidence type="ECO:0000256" key="1">
    <source>
        <dbReference type="SAM" id="SignalP"/>
    </source>
</evidence>
<protein>
    <submittedName>
        <fullName evidence="2">Uncharacterized protein</fullName>
    </submittedName>
</protein>
<dbReference type="AlphaFoldDB" id="A0AAD6Z3Q6"/>
<accession>A0AAD6Z3Q6</accession>
<feature type="signal peptide" evidence="1">
    <location>
        <begin position="1"/>
        <end position="24"/>
    </location>
</feature>
<evidence type="ECO:0000313" key="2">
    <source>
        <dbReference type="EMBL" id="KAJ7306200.1"/>
    </source>
</evidence>
<gene>
    <name evidence="2" type="ORF">DFH08DRAFT_902372</name>
</gene>
<comment type="caution">
    <text evidence="2">The sequence shown here is derived from an EMBL/GenBank/DDBJ whole genome shotgun (WGS) entry which is preliminary data.</text>
</comment>
<organism evidence="2 3">
    <name type="scientific">Mycena albidolilacea</name>
    <dbReference type="NCBI Taxonomy" id="1033008"/>
    <lineage>
        <taxon>Eukaryota</taxon>
        <taxon>Fungi</taxon>
        <taxon>Dikarya</taxon>
        <taxon>Basidiomycota</taxon>
        <taxon>Agaricomycotina</taxon>
        <taxon>Agaricomycetes</taxon>
        <taxon>Agaricomycetidae</taxon>
        <taxon>Agaricales</taxon>
        <taxon>Marasmiineae</taxon>
        <taxon>Mycenaceae</taxon>
        <taxon>Mycena</taxon>
    </lineage>
</organism>
<feature type="chain" id="PRO_5041991139" evidence="1">
    <location>
        <begin position="25"/>
        <end position="135"/>
    </location>
</feature>
<name>A0AAD6Z3Q6_9AGAR</name>
<reference evidence="2" key="1">
    <citation type="submission" date="2023-03" db="EMBL/GenBank/DDBJ databases">
        <title>Massive genome expansion in bonnet fungi (Mycena s.s.) driven by repeated elements and novel gene families across ecological guilds.</title>
        <authorList>
            <consortium name="Lawrence Berkeley National Laboratory"/>
            <person name="Harder C.B."/>
            <person name="Miyauchi S."/>
            <person name="Viragh M."/>
            <person name="Kuo A."/>
            <person name="Thoen E."/>
            <person name="Andreopoulos B."/>
            <person name="Lu D."/>
            <person name="Skrede I."/>
            <person name="Drula E."/>
            <person name="Henrissat B."/>
            <person name="Morin E."/>
            <person name="Kohler A."/>
            <person name="Barry K."/>
            <person name="LaButti K."/>
            <person name="Morin E."/>
            <person name="Salamov A."/>
            <person name="Lipzen A."/>
            <person name="Mereny Z."/>
            <person name="Hegedus B."/>
            <person name="Baldrian P."/>
            <person name="Stursova M."/>
            <person name="Weitz H."/>
            <person name="Taylor A."/>
            <person name="Grigoriev I.V."/>
            <person name="Nagy L.G."/>
            <person name="Martin F."/>
            <person name="Kauserud H."/>
        </authorList>
    </citation>
    <scope>NUCLEOTIDE SEQUENCE</scope>
    <source>
        <strain evidence="2">CBHHK002</strain>
    </source>
</reference>
<sequence length="135" mass="15150">MPMTPWALYWVLLLILPHVLLVIAAPGSCSVLNPDQLQSVPGWGTLQTAVEASYGTEPYKIVTNDWQFPTKPASMCAGVAKGWVWFEYHAKVQGHYKWSFKIEGILPDVEDRTVPDMARVSYPAKLRRAADFSDL</sequence>
<keyword evidence="1" id="KW-0732">Signal</keyword>
<dbReference type="Proteomes" id="UP001218218">
    <property type="component" value="Unassembled WGS sequence"/>
</dbReference>
<keyword evidence="3" id="KW-1185">Reference proteome</keyword>
<proteinExistence type="predicted"/>